<dbReference type="PANTHER" id="PTHR42967">
    <property type="entry name" value="METAL DEPENDENT HYDROLASE"/>
    <property type="match status" value="1"/>
</dbReference>
<dbReference type="InterPro" id="IPR036866">
    <property type="entry name" value="RibonucZ/Hydroxyglut_hydro"/>
</dbReference>
<dbReference type="AlphaFoldDB" id="A0A2T0B3S2"/>
<name>A0A2T0B3S2_9CLOT</name>
<dbReference type="Proteomes" id="UP000239706">
    <property type="component" value="Unassembled WGS sequence"/>
</dbReference>
<dbReference type="PANTHER" id="PTHR42967:SF1">
    <property type="entry name" value="MBL FOLD METALLO-HYDROLASE"/>
    <property type="match status" value="1"/>
</dbReference>
<evidence type="ECO:0000313" key="2">
    <source>
        <dbReference type="Proteomes" id="UP000239706"/>
    </source>
</evidence>
<dbReference type="OrthoDB" id="36975at2"/>
<dbReference type="SUPFAM" id="SSF56281">
    <property type="entry name" value="Metallo-hydrolase/oxidoreductase"/>
    <property type="match status" value="1"/>
</dbReference>
<organism evidence="1 2">
    <name type="scientific">Clostridium liquoris</name>
    <dbReference type="NCBI Taxonomy" id="1289519"/>
    <lineage>
        <taxon>Bacteria</taxon>
        <taxon>Bacillati</taxon>
        <taxon>Bacillota</taxon>
        <taxon>Clostridia</taxon>
        <taxon>Eubacteriales</taxon>
        <taxon>Clostridiaceae</taxon>
        <taxon>Clostridium</taxon>
    </lineage>
</organism>
<comment type="caution">
    <text evidence="1">The sequence shown here is derived from an EMBL/GenBank/DDBJ whole genome shotgun (WGS) entry which is preliminary data.</text>
</comment>
<accession>A0A2T0B3S2</accession>
<gene>
    <name evidence="1" type="ORF">CLLI_16000</name>
</gene>
<reference evidence="1 2" key="1">
    <citation type="submission" date="2018-03" db="EMBL/GenBank/DDBJ databases">
        <title>Genome sequence of Clostridium liquoris DSM 100320.</title>
        <authorList>
            <person name="Poehlein A."/>
            <person name="Daniel R."/>
        </authorList>
    </citation>
    <scope>NUCLEOTIDE SEQUENCE [LARGE SCALE GENOMIC DNA]</scope>
    <source>
        <strain evidence="1 2">DSM 100320</strain>
    </source>
</reference>
<sequence length="249" mass="29579">MKKIKAKIHYLYHDGFAVETENYFLVFDYYNNTPIGEEMNLENGVIGPNDIKNKKNVLVFSSHGHHDHFNPVILEWEKYNTNIKYILSSDITLPEYKNNYIMMWENKTLELEDVYIKTFHSTDIGVAFLVQVDGITLFHSGDLNWWNWTDEPIEHRVKMELDFKKEMNKVCEHNIDIAFFPVDPRLNEFSHIGGEYFINKVQPKMFIPMHFWAKNSITRDFKNKILQNNTEIHTNIVEIKSRGQIINFI</sequence>
<dbReference type="EMBL" id="PVXO01000044">
    <property type="protein sequence ID" value="PRR78516.1"/>
    <property type="molecule type" value="Genomic_DNA"/>
</dbReference>
<keyword evidence="2" id="KW-1185">Reference proteome</keyword>
<protein>
    <submittedName>
        <fullName evidence="1">Beta-lactamase superfamily domain protein</fullName>
    </submittedName>
</protein>
<evidence type="ECO:0000313" key="1">
    <source>
        <dbReference type="EMBL" id="PRR78516.1"/>
    </source>
</evidence>
<dbReference type="Gene3D" id="3.60.15.10">
    <property type="entry name" value="Ribonuclease Z/Hydroxyacylglutathione hydrolase-like"/>
    <property type="match status" value="1"/>
</dbReference>
<dbReference type="RefSeq" id="WP_106063696.1">
    <property type="nucleotide sequence ID" value="NZ_PVXO01000044.1"/>
</dbReference>
<proteinExistence type="predicted"/>